<proteinExistence type="predicted"/>
<dbReference type="OrthoDB" id="4045636at2759"/>
<keyword evidence="4" id="KW-1185">Reference proteome</keyword>
<comment type="caution">
    <text evidence="3">The sequence shown here is derived from an EMBL/GenBank/DDBJ whole genome shotgun (WGS) entry which is preliminary data.</text>
</comment>
<reference evidence="3 4" key="1">
    <citation type="journal article" date="2012" name="FEMS Yeast Res.">
        <title>The genome sequence of the wine yeast VIN7 reveals an allotriploid hybrid genome with Saccharomyces cerevisiae and Saccharomyces kudriavzevii origins.</title>
        <authorList>
            <person name="Borneman A.R."/>
            <person name="Desany B.A."/>
            <person name="Riches D."/>
            <person name="Affourtit J.P."/>
            <person name="Forgan A.H."/>
            <person name="Pretorius I.S."/>
            <person name="Egholm M."/>
            <person name="Chambers P.J."/>
        </authorList>
    </citation>
    <scope>NUCLEOTIDE SEQUENCE [LARGE SCALE GENOMIC DNA]</scope>
    <source>
        <strain evidence="3 4">VIN7</strain>
    </source>
</reference>
<dbReference type="Pfam" id="PF12744">
    <property type="entry name" value="ATG19"/>
    <property type="match status" value="1"/>
</dbReference>
<protein>
    <submittedName>
        <fullName evidence="3">Atg19p</fullName>
    </submittedName>
</protein>
<name>H0H0S4_SACCK</name>
<feature type="region of interest" description="Disordered" evidence="1">
    <location>
        <begin position="116"/>
        <end position="138"/>
    </location>
</feature>
<sequence length="421" mass="48272">MSASRGYPLTVCDERNRFNLIMPTLDADIILWCIGQYYTLKDATGCKHMFWQPNNKSNVQILLNSQDYGRLFKYLQSEKKCTIYIGEEAIRNYGLTISTYFEDFLDNVVLEKKENSCKKDSHEGPTGPERITSESAPDEQISSHLTANVLVPRETLDRFTEQLFKLEESLNDMELKQKSTALADKKLDQKICGTIDIPEDNPELVSFFTELKTVKQLENVFQRYHDYESLLAKCCAETETETTKDLLKEEIAVSKNAEVSERLDDRSLQVTVNYRDGSLYFHLYNNTNSVLAGNCKLKFTNDNDKPTTRIIEMGPHEIGIKEHKELRYFPYTPELITSSTIAIENEYEEVIFVGKHGRSPRVSLKPPSRLSVESLQASQDHFYDFRIDSLPELDDSSIISTSISLSCEDDDCGKAMTWEEL</sequence>
<dbReference type="HOGENOM" id="CLU_055007_0_0_1"/>
<accession>H0H0S4</accession>
<gene>
    <name evidence="3" type="ORF">VIN7_9788</name>
</gene>
<dbReference type="Gene3D" id="2.60.40.2830">
    <property type="match status" value="1"/>
</dbReference>
<dbReference type="Proteomes" id="UP000009009">
    <property type="component" value="Unassembled WGS sequence"/>
</dbReference>
<evidence type="ECO:0000256" key="1">
    <source>
        <dbReference type="SAM" id="MobiDB-lite"/>
    </source>
</evidence>
<dbReference type="AlphaFoldDB" id="H0H0S4"/>
<evidence type="ECO:0000259" key="2">
    <source>
        <dbReference type="Pfam" id="PF12744"/>
    </source>
</evidence>
<feature type="domain" description="Autophagy protein Atg19/Atg34 C-terminal" evidence="2">
    <location>
        <begin position="195"/>
        <end position="407"/>
    </location>
</feature>
<dbReference type="EMBL" id="AGVY01000354">
    <property type="protein sequence ID" value="EHN00336.1"/>
    <property type="molecule type" value="Genomic_DNA"/>
</dbReference>
<dbReference type="InterPro" id="IPR024543">
    <property type="entry name" value="Atg19/Atg34_C"/>
</dbReference>
<organism evidence="3 4">
    <name type="scientific">Saccharomyces cerevisiae x Saccharomyces kudriavzevii (strain VIN7)</name>
    <name type="common">Yeast</name>
    <dbReference type="NCBI Taxonomy" id="1095631"/>
    <lineage>
        <taxon>Eukaryota</taxon>
        <taxon>Fungi</taxon>
        <taxon>Dikarya</taxon>
        <taxon>Ascomycota</taxon>
        <taxon>Saccharomycotina</taxon>
        <taxon>Saccharomycetes</taxon>
        <taxon>Saccharomycetales</taxon>
        <taxon>Saccharomycetaceae</taxon>
        <taxon>Saccharomyces</taxon>
    </lineage>
</organism>
<evidence type="ECO:0000313" key="4">
    <source>
        <dbReference type="Proteomes" id="UP000009009"/>
    </source>
</evidence>
<dbReference type="CDD" id="cd12213">
    <property type="entry name" value="ABD"/>
    <property type="match status" value="1"/>
</dbReference>
<evidence type="ECO:0000313" key="3">
    <source>
        <dbReference type="EMBL" id="EHN00336.1"/>
    </source>
</evidence>
<dbReference type="PhylomeDB" id="H0H0S4"/>